<sequence length="103" mass="11745">MKPHPLIGSKAQRIHHYKNITRGLFFSTKGRSGSSISGFRNIMDSVWQSVLHIRYSGRGRRVICSPFNFYDFCRQHQIILFVVCHGGAIAGQVRSHVYSIPNL</sequence>
<keyword evidence="2" id="KW-1185">Reference proteome</keyword>
<evidence type="ECO:0000313" key="1">
    <source>
        <dbReference type="EnsemblPlants" id="OBART12G07890.3"/>
    </source>
</evidence>
<dbReference type="PaxDb" id="65489-OBART12G07890.3"/>
<dbReference type="Gramene" id="OBART12G07890.3">
    <property type="protein sequence ID" value="OBART12G07890.3"/>
    <property type="gene ID" value="OBART12G07890"/>
</dbReference>
<dbReference type="EnsemblPlants" id="OBART12G07890.3">
    <property type="protein sequence ID" value="OBART12G07890.3"/>
    <property type="gene ID" value="OBART12G07890"/>
</dbReference>
<reference evidence="1" key="2">
    <citation type="submission" date="2015-03" db="UniProtKB">
        <authorList>
            <consortium name="EnsemblPlants"/>
        </authorList>
    </citation>
    <scope>IDENTIFICATION</scope>
</reference>
<protein>
    <submittedName>
        <fullName evidence="1">Uncharacterized protein</fullName>
    </submittedName>
</protein>
<organism evidence="1">
    <name type="scientific">Oryza barthii</name>
    <dbReference type="NCBI Taxonomy" id="65489"/>
    <lineage>
        <taxon>Eukaryota</taxon>
        <taxon>Viridiplantae</taxon>
        <taxon>Streptophyta</taxon>
        <taxon>Embryophyta</taxon>
        <taxon>Tracheophyta</taxon>
        <taxon>Spermatophyta</taxon>
        <taxon>Magnoliopsida</taxon>
        <taxon>Liliopsida</taxon>
        <taxon>Poales</taxon>
        <taxon>Poaceae</taxon>
        <taxon>BOP clade</taxon>
        <taxon>Oryzoideae</taxon>
        <taxon>Oryzeae</taxon>
        <taxon>Oryzinae</taxon>
        <taxon>Oryza</taxon>
    </lineage>
</organism>
<name>A0A0D3HT39_9ORYZ</name>
<dbReference type="HOGENOM" id="CLU_2295994_0_0_1"/>
<proteinExistence type="predicted"/>
<accession>A0A0D3HT39</accession>
<dbReference type="Proteomes" id="UP000026960">
    <property type="component" value="Chromosome 12"/>
</dbReference>
<reference evidence="1" key="1">
    <citation type="journal article" date="2009" name="Rice">
        <title>De Novo Next Generation Sequencing of Plant Genomes.</title>
        <authorList>
            <person name="Rounsley S."/>
            <person name="Marri P.R."/>
            <person name="Yu Y."/>
            <person name="He R."/>
            <person name="Sisneros N."/>
            <person name="Goicoechea J.L."/>
            <person name="Lee S.J."/>
            <person name="Angelova A."/>
            <person name="Kudrna D."/>
            <person name="Luo M."/>
            <person name="Affourtit J."/>
            <person name="Desany B."/>
            <person name="Knight J."/>
            <person name="Niazi F."/>
            <person name="Egholm M."/>
            <person name="Wing R.A."/>
        </authorList>
    </citation>
    <scope>NUCLEOTIDE SEQUENCE [LARGE SCALE GENOMIC DNA]</scope>
    <source>
        <strain evidence="1">cv. IRGC 105608</strain>
    </source>
</reference>
<evidence type="ECO:0000313" key="2">
    <source>
        <dbReference type="Proteomes" id="UP000026960"/>
    </source>
</evidence>
<dbReference type="AlphaFoldDB" id="A0A0D3HT39"/>